<accession>A0A8J8M8E6</accession>
<dbReference type="InterPro" id="IPR036505">
    <property type="entry name" value="Amidase/PGRP_sf"/>
</dbReference>
<evidence type="ECO:0000256" key="3">
    <source>
        <dbReference type="ARBA" id="ARBA00022737"/>
    </source>
</evidence>
<dbReference type="EC" id="3.5.1.28" evidence="2"/>
<dbReference type="PANTHER" id="PTHR30417">
    <property type="entry name" value="N-ACETYLMURAMOYL-L-ALANINE AMIDASE AMID"/>
    <property type="match status" value="1"/>
</dbReference>
<dbReference type="GO" id="GO:0009253">
    <property type="term" value="P:peptidoglycan catabolic process"/>
    <property type="evidence" value="ECO:0007669"/>
    <property type="project" value="InterPro"/>
</dbReference>
<dbReference type="AlphaFoldDB" id="A0A8J8M8E6"/>
<dbReference type="Pfam" id="PF01510">
    <property type="entry name" value="Amidase_2"/>
    <property type="match status" value="1"/>
</dbReference>
<organism evidence="7 8">
    <name type="scientific">Vallitalea guaymasensis</name>
    <dbReference type="NCBI Taxonomy" id="1185412"/>
    <lineage>
        <taxon>Bacteria</taxon>
        <taxon>Bacillati</taxon>
        <taxon>Bacillota</taxon>
        <taxon>Clostridia</taxon>
        <taxon>Lachnospirales</taxon>
        <taxon>Vallitaleaceae</taxon>
        <taxon>Vallitalea</taxon>
    </lineage>
</organism>
<dbReference type="Gene3D" id="3.40.80.10">
    <property type="entry name" value="Peptidoglycan recognition protein-like"/>
    <property type="match status" value="1"/>
</dbReference>
<dbReference type="CDD" id="cd06583">
    <property type="entry name" value="PGRP"/>
    <property type="match status" value="1"/>
</dbReference>
<evidence type="ECO:0000313" key="7">
    <source>
        <dbReference type="EMBL" id="QUH28216.1"/>
    </source>
</evidence>
<dbReference type="KEGG" id="vgu:HYG85_04515"/>
<sequence>MSIAVVGSKFKIEEPNNNKPEYIIIHHALAKHCTIDDIQRWHLELGWSGIGYHYFISKEGYIFEGRKEEQRGGHCKQGDMNSRSIGICLEGCYQEYKNQTDKDVPAKQLKALFNLTKHLQRKYNIPVSNVKRHHDFAPYKLCPGNYFPWEEFILTLQEENILPDIDKHWAKDNIYKVVAAGIMEGFPDGEFKPNLTVTRAELATVVANLLDIM</sequence>
<dbReference type="InterPro" id="IPR051206">
    <property type="entry name" value="NAMLAA_amidase_2"/>
</dbReference>
<dbReference type="SMART" id="SM00701">
    <property type="entry name" value="PGRP"/>
    <property type="match status" value="1"/>
</dbReference>
<dbReference type="SMART" id="SM00644">
    <property type="entry name" value="Ami_2"/>
    <property type="match status" value="1"/>
</dbReference>
<evidence type="ECO:0000313" key="8">
    <source>
        <dbReference type="Proteomes" id="UP000677305"/>
    </source>
</evidence>
<keyword evidence="4" id="KW-0378">Hydrolase</keyword>
<comment type="catalytic activity">
    <reaction evidence="1">
        <text>Hydrolyzes the link between N-acetylmuramoyl residues and L-amino acid residues in certain cell-wall glycopeptides.</text>
        <dbReference type="EC" id="3.5.1.28"/>
    </reaction>
</comment>
<evidence type="ECO:0000256" key="5">
    <source>
        <dbReference type="ARBA" id="ARBA00023316"/>
    </source>
</evidence>
<dbReference type="InterPro" id="IPR001119">
    <property type="entry name" value="SLH_dom"/>
</dbReference>
<evidence type="ECO:0000259" key="6">
    <source>
        <dbReference type="PROSITE" id="PS51272"/>
    </source>
</evidence>
<keyword evidence="8" id="KW-1185">Reference proteome</keyword>
<dbReference type="PANTHER" id="PTHR30417:SF1">
    <property type="entry name" value="N-ACETYLMURAMOYL-L-ALANINE AMIDASE AMID"/>
    <property type="match status" value="1"/>
</dbReference>
<proteinExistence type="predicted"/>
<evidence type="ECO:0000256" key="1">
    <source>
        <dbReference type="ARBA" id="ARBA00001561"/>
    </source>
</evidence>
<dbReference type="Pfam" id="PF00395">
    <property type="entry name" value="SLH"/>
    <property type="match status" value="1"/>
</dbReference>
<dbReference type="GO" id="GO:0008745">
    <property type="term" value="F:N-acetylmuramoyl-L-alanine amidase activity"/>
    <property type="evidence" value="ECO:0007669"/>
    <property type="project" value="UniProtKB-EC"/>
</dbReference>
<dbReference type="EMBL" id="CP058561">
    <property type="protein sequence ID" value="QUH28216.1"/>
    <property type="molecule type" value="Genomic_DNA"/>
</dbReference>
<dbReference type="InterPro" id="IPR006619">
    <property type="entry name" value="PGRP_domain_met/bac"/>
</dbReference>
<keyword evidence="5" id="KW-0961">Cell wall biogenesis/degradation</keyword>
<dbReference type="GO" id="GO:0009254">
    <property type="term" value="P:peptidoglycan turnover"/>
    <property type="evidence" value="ECO:0007669"/>
    <property type="project" value="TreeGrafter"/>
</dbReference>
<dbReference type="RefSeq" id="WP_212692469.1">
    <property type="nucleotide sequence ID" value="NZ_CP058561.1"/>
</dbReference>
<gene>
    <name evidence="7" type="ORF">HYG85_04515</name>
</gene>
<keyword evidence="3" id="KW-0677">Repeat</keyword>
<dbReference type="GO" id="GO:0008270">
    <property type="term" value="F:zinc ion binding"/>
    <property type="evidence" value="ECO:0007669"/>
    <property type="project" value="InterPro"/>
</dbReference>
<dbReference type="InterPro" id="IPR002502">
    <property type="entry name" value="Amidase_domain"/>
</dbReference>
<name>A0A8J8M8E6_9FIRM</name>
<dbReference type="Proteomes" id="UP000677305">
    <property type="component" value="Chromosome"/>
</dbReference>
<dbReference type="SUPFAM" id="SSF55846">
    <property type="entry name" value="N-acetylmuramoyl-L-alanine amidase-like"/>
    <property type="match status" value="1"/>
</dbReference>
<dbReference type="PROSITE" id="PS51272">
    <property type="entry name" value="SLH"/>
    <property type="match status" value="1"/>
</dbReference>
<evidence type="ECO:0000256" key="2">
    <source>
        <dbReference type="ARBA" id="ARBA00011901"/>
    </source>
</evidence>
<dbReference type="GO" id="GO:0071555">
    <property type="term" value="P:cell wall organization"/>
    <property type="evidence" value="ECO:0007669"/>
    <property type="project" value="UniProtKB-KW"/>
</dbReference>
<evidence type="ECO:0000256" key="4">
    <source>
        <dbReference type="ARBA" id="ARBA00022801"/>
    </source>
</evidence>
<feature type="domain" description="SLH" evidence="6">
    <location>
        <begin position="157"/>
        <end position="213"/>
    </location>
</feature>
<protein>
    <recommendedName>
        <fullName evidence="2">N-acetylmuramoyl-L-alanine amidase</fullName>
        <ecNumber evidence="2">3.5.1.28</ecNumber>
    </recommendedName>
</protein>
<reference evidence="7 8" key="1">
    <citation type="submission" date="2020-07" db="EMBL/GenBank/DDBJ databases">
        <title>Vallitalea guaymasensis genome.</title>
        <authorList>
            <person name="Postec A."/>
        </authorList>
    </citation>
    <scope>NUCLEOTIDE SEQUENCE [LARGE SCALE GENOMIC DNA]</scope>
    <source>
        <strain evidence="7 8">Ra1766G1</strain>
    </source>
</reference>